<sequence>MSEIETLSLLFDSAWYLETYQDVASANCDPLEHYLAFGYKEGRNPNRFFNTHFYMTAYPDIALCHLNPFIHYILYGASEGRLPRSPSQPPLPFIPREKTSVQSTDEVLQTPIAQEVLIDELPTEMIIDDAQPAKVEATKQAKSVKAKKAIRKPAPHTKASILAQKRKKTAKI</sequence>
<evidence type="ECO:0000256" key="1">
    <source>
        <dbReference type="SAM" id="MobiDB-lite"/>
    </source>
</evidence>
<accession>A0ABT6Q1Q2</accession>
<evidence type="ECO:0000313" key="3">
    <source>
        <dbReference type="Proteomes" id="UP001431634"/>
    </source>
</evidence>
<feature type="region of interest" description="Disordered" evidence="1">
    <location>
        <begin position="144"/>
        <end position="172"/>
    </location>
</feature>
<evidence type="ECO:0000313" key="2">
    <source>
        <dbReference type="EMBL" id="MDI2091037.1"/>
    </source>
</evidence>
<dbReference type="Proteomes" id="UP001431634">
    <property type="component" value="Unassembled WGS sequence"/>
</dbReference>
<organism evidence="2 3">
    <name type="scientific">Commensalibacter oyaizuii</name>
    <dbReference type="NCBI Taxonomy" id="3043873"/>
    <lineage>
        <taxon>Bacteria</taxon>
        <taxon>Pseudomonadati</taxon>
        <taxon>Pseudomonadota</taxon>
        <taxon>Alphaproteobacteria</taxon>
        <taxon>Acetobacterales</taxon>
        <taxon>Acetobacteraceae</taxon>
    </lineage>
</organism>
<proteinExistence type="predicted"/>
<feature type="compositionally biased region" description="Basic residues" evidence="1">
    <location>
        <begin position="144"/>
        <end position="155"/>
    </location>
</feature>
<dbReference type="EMBL" id="JASBAO010000001">
    <property type="protein sequence ID" value="MDI2091037.1"/>
    <property type="molecule type" value="Genomic_DNA"/>
</dbReference>
<gene>
    <name evidence="2" type="ORF">QJV27_06605</name>
</gene>
<comment type="caution">
    <text evidence="2">The sequence shown here is derived from an EMBL/GenBank/DDBJ whole genome shotgun (WGS) entry which is preliminary data.</text>
</comment>
<name>A0ABT6Q1Q2_9PROT</name>
<dbReference type="RefSeq" id="WP_281448148.1">
    <property type="nucleotide sequence ID" value="NZ_JASBAO010000001.1"/>
</dbReference>
<reference evidence="2" key="1">
    <citation type="submission" date="2023-05" db="EMBL/GenBank/DDBJ databases">
        <title>Whole genome sequence of Commensalibacter sp.</title>
        <authorList>
            <person name="Charoenyingcharoen P."/>
            <person name="Yukphan P."/>
        </authorList>
    </citation>
    <scope>NUCLEOTIDE SEQUENCE</scope>
    <source>
        <strain evidence="2">TBRC 16381</strain>
    </source>
</reference>
<protein>
    <submittedName>
        <fullName evidence="2">Uncharacterized protein</fullName>
    </submittedName>
</protein>
<keyword evidence="3" id="KW-1185">Reference proteome</keyword>